<evidence type="ECO:0000313" key="2">
    <source>
        <dbReference type="EMBL" id="GGF95057.1"/>
    </source>
</evidence>
<dbReference type="Proteomes" id="UP000644756">
    <property type="component" value="Unassembled WGS sequence"/>
</dbReference>
<dbReference type="Gene3D" id="3.40.630.30">
    <property type="match status" value="1"/>
</dbReference>
<accession>A0A917FNZ1</accession>
<dbReference type="SUPFAM" id="SSF55729">
    <property type="entry name" value="Acyl-CoA N-acyltransferases (Nat)"/>
    <property type="match status" value="1"/>
</dbReference>
<reference evidence="2" key="2">
    <citation type="submission" date="2020-09" db="EMBL/GenBank/DDBJ databases">
        <authorList>
            <person name="Sun Q."/>
            <person name="Zhou Y."/>
        </authorList>
    </citation>
    <scope>NUCLEOTIDE SEQUENCE</scope>
    <source>
        <strain evidence="2">CGMCC 1.12987</strain>
    </source>
</reference>
<dbReference type="AlphaFoldDB" id="A0A917FNZ1"/>
<dbReference type="PROSITE" id="PS51186">
    <property type="entry name" value="GNAT"/>
    <property type="match status" value="1"/>
</dbReference>
<evidence type="ECO:0000259" key="1">
    <source>
        <dbReference type="PROSITE" id="PS51186"/>
    </source>
</evidence>
<dbReference type="Pfam" id="PF00583">
    <property type="entry name" value="Acetyltransf_1"/>
    <property type="match status" value="1"/>
</dbReference>
<dbReference type="InterPro" id="IPR000182">
    <property type="entry name" value="GNAT_dom"/>
</dbReference>
<evidence type="ECO:0000313" key="3">
    <source>
        <dbReference type="Proteomes" id="UP000644756"/>
    </source>
</evidence>
<protein>
    <recommendedName>
        <fullName evidence="1">N-acetyltransferase domain-containing protein</fullName>
    </recommendedName>
</protein>
<gene>
    <name evidence="2" type="ORF">GCM10010916_10550</name>
</gene>
<dbReference type="InterPro" id="IPR016181">
    <property type="entry name" value="Acyl_CoA_acyltransferase"/>
</dbReference>
<proteinExistence type="predicted"/>
<dbReference type="RefSeq" id="WP_188529707.1">
    <property type="nucleotide sequence ID" value="NZ_BMGR01000003.1"/>
</dbReference>
<reference evidence="2" key="1">
    <citation type="journal article" date="2014" name="Int. J. Syst. Evol. Microbiol.">
        <title>Complete genome sequence of Corynebacterium casei LMG S-19264T (=DSM 44701T), isolated from a smear-ripened cheese.</title>
        <authorList>
            <consortium name="US DOE Joint Genome Institute (JGI-PGF)"/>
            <person name="Walter F."/>
            <person name="Albersmeier A."/>
            <person name="Kalinowski J."/>
            <person name="Ruckert C."/>
        </authorList>
    </citation>
    <scope>NUCLEOTIDE SEQUENCE</scope>
    <source>
        <strain evidence="2">CGMCC 1.12987</strain>
    </source>
</reference>
<feature type="domain" description="N-acetyltransferase" evidence="1">
    <location>
        <begin position="11"/>
        <end position="181"/>
    </location>
</feature>
<dbReference type="GO" id="GO:0016747">
    <property type="term" value="F:acyltransferase activity, transferring groups other than amino-acyl groups"/>
    <property type="evidence" value="ECO:0007669"/>
    <property type="project" value="InterPro"/>
</dbReference>
<keyword evidence="3" id="KW-1185">Reference proteome</keyword>
<organism evidence="2 3">
    <name type="scientific">Paenibacillus abyssi</name>
    <dbReference type="NCBI Taxonomy" id="1340531"/>
    <lineage>
        <taxon>Bacteria</taxon>
        <taxon>Bacillati</taxon>
        <taxon>Bacillota</taxon>
        <taxon>Bacilli</taxon>
        <taxon>Bacillales</taxon>
        <taxon>Paenibacillaceae</taxon>
        <taxon>Paenibacillus</taxon>
    </lineage>
</organism>
<name>A0A917FNZ1_9BACL</name>
<comment type="caution">
    <text evidence="2">The sequence shown here is derived from an EMBL/GenBank/DDBJ whole genome shotgun (WGS) entry which is preliminary data.</text>
</comment>
<dbReference type="EMBL" id="BMGR01000003">
    <property type="protein sequence ID" value="GGF95057.1"/>
    <property type="molecule type" value="Genomic_DNA"/>
</dbReference>
<sequence>MISINHNGYQIKLLDGAVADKPVFRNLLQLYRYDTSEFNGKDPDKHGIFDYKYLDHYWTEHGRAEEGRIPILIQINDLLAGFALINNFSLVVPRTLETRHLAEFFIMRKWRRRQIGKAIVTEIFDNYQGHWEIRQERENVNAQQFWRNVIHEYTNGGYQEIDQQDERWNGPIQSFNNNGRL</sequence>